<dbReference type="Gene3D" id="3.40.190.290">
    <property type="match status" value="1"/>
</dbReference>
<dbReference type="InterPro" id="IPR058163">
    <property type="entry name" value="LysR-type_TF_proteobact-type"/>
</dbReference>
<name>A7II47_XANP2</name>
<dbReference type="Pfam" id="PF00126">
    <property type="entry name" value="HTH_1"/>
    <property type="match status" value="1"/>
</dbReference>
<dbReference type="InterPro" id="IPR036390">
    <property type="entry name" value="WH_DNA-bd_sf"/>
</dbReference>
<evidence type="ECO:0000256" key="3">
    <source>
        <dbReference type="ARBA" id="ARBA00023125"/>
    </source>
</evidence>
<dbReference type="Proteomes" id="UP000002417">
    <property type="component" value="Chromosome"/>
</dbReference>
<evidence type="ECO:0000259" key="5">
    <source>
        <dbReference type="PROSITE" id="PS50931"/>
    </source>
</evidence>
<evidence type="ECO:0000256" key="4">
    <source>
        <dbReference type="ARBA" id="ARBA00023163"/>
    </source>
</evidence>
<proteinExistence type="inferred from homology"/>
<reference evidence="6 7" key="1">
    <citation type="submission" date="2007-07" db="EMBL/GenBank/DDBJ databases">
        <title>Complete sequence of chromosome of Xanthobacter autotrophicus Py2.</title>
        <authorList>
            <consortium name="US DOE Joint Genome Institute"/>
            <person name="Copeland A."/>
            <person name="Lucas S."/>
            <person name="Lapidus A."/>
            <person name="Barry K."/>
            <person name="Glavina del Rio T."/>
            <person name="Hammon N."/>
            <person name="Israni S."/>
            <person name="Dalin E."/>
            <person name="Tice H."/>
            <person name="Pitluck S."/>
            <person name="Sims D."/>
            <person name="Brettin T."/>
            <person name="Bruce D."/>
            <person name="Detter J.C."/>
            <person name="Han C."/>
            <person name="Tapia R."/>
            <person name="Brainard J."/>
            <person name="Schmutz J."/>
            <person name="Larimer F."/>
            <person name="Land M."/>
            <person name="Hauser L."/>
            <person name="Kyrpides N."/>
            <person name="Kim E."/>
            <person name="Ensigns S.A."/>
            <person name="Richardson P."/>
        </authorList>
    </citation>
    <scope>NUCLEOTIDE SEQUENCE [LARGE SCALE GENOMIC DNA]</scope>
    <source>
        <strain evidence="7">ATCC BAA-1158 / Py2</strain>
    </source>
</reference>
<keyword evidence="4" id="KW-0804">Transcription</keyword>
<dbReference type="GO" id="GO:0043565">
    <property type="term" value="F:sequence-specific DNA binding"/>
    <property type="evidence" value="ECO:0007669"/>
    <property type="project" value="TreeGrafter"/>
</dbReference>
<accession>A7II47</accession>
<dbReference type="AlphaFoldDB" id="A7II47"/>
<dbReference type="EMBL" id="CP000781">
    <property type="protein sequence ID" value="ABS67690.1"/>
    <property type="molecule type" value="Genomic_DNA"/>
</dbReference>
<dbReference type="PROSITE" id="PS50931">
    <property type="entry name" value="HTH_LYSR"/>
    <property type="match status" value="1"/>
</dbReference>
<dbReference type="STRING" id="78245.Xaut_2448"/>
<comment type="similarity">
    <text evidence="1">Belongs to the LysR transcriptional regulatory family.</text>
</comment>
<evidence type="ECO:0000313" key="6">
    <source>
        <dbReference type="EMBL" id="ABS67690.1"/>
    </source>
</evidence>
<dbReference type="GO" id="GO:0006351">
    <property type="term" value="P:DNA-templated transcription"/>
    <property type="evidence" value="ECO:0007669"/>
    <property type="project" value="TreeGrafter"/>
</dbReference>
<dbReference type="Gene3D" id="3.40.190.10">
    <property type="entry name" value="Periplasmic binding protein-like II"/>
    <property type="match status" value="1"/>
</dbReference>
<dbReference type="OrthoDB" id="9796526at2"/>
<evidence type="ECO:0000256" key="1">
    <source>
        <dbReference type="ARBA" id="ARBA00009437"/>
    </source>
</evidence>
<feature type="domain" description="HTH lysR-type" evidence="5">
    <location>
        <begin position="9"/>
        <end position="66"/>
    </location>
</feature>
<protein>
    <submittedName>
        <fullName evidence="6">Transcriptional regulator, LysR family</fullName>
    </submittedName>
</protein>
<dbReference type="PANTHER" id="PTHR30537">
    <property type="entry name" value="HTH-TYPE TRANSCRIPTIONAL REGULATOR"/>
    <property type="match status" value="1"/>
</dbReference>
<keyword evidence="3" id="KW-0238">DNA-binding</keyword>
<dbReference type="PANTHER" id="PTHR30537:SF3">
    <property type="entry name" value="TRANSCRIPTIONAL REGULATORY PROTEIN"/>
    <property type="match status" value="1"/>
</dbReference>
<dbReference type="eggNOG" id="COG0583">
    <property type="taxonomic scope" value="Bacteria"/>
</dbReference>
<organism evidence="6 7">
    <name type="scientific">Xanthobacter autotrophicus (strain ATCC BAA-1158 / Py2)</name>
    <dbReference type="NCBI Taxonomy" id="78245"/>
    <lineage>
        <taxon>Bacteria</taxon>
        <taxon>Pseudomonadati</taxon>
        <taxon>Pseudomonadota</taxon>
        <taxon>Alphaproteobacteria</taxon>
        <taxon>Hyphomicrobiales</taxon>
        <taxon>Xanthobacteraceae</taxon>
        <taxon>Xanthobacter</taxon>
    </lineage>
</organism>
<keyword evidence="7" id="KW-1185">Reference proteome</keyword>
<dbReference type="SUPFAM" id="SSF46785">
    <property type="entry name" value="Winged helix' DNA-binding domain"/>
    <property type="match status" value="1"/>
</dbReference>
<dbReference type="KEGG" id="xau:Xaut_2448"/>
<keyword evidence="2" id="KW-0805">Transcription regulation</keyword>
<dbReference type="PhylomeDB" id="A7II47"/>
<gene>
    <name evidence="6" type="ordered locus">Xaut_2448</name>
</gene>
<dbReference type="GO" id="GO:0003700">
    <property type="term" value="F:DNA-binding transcription factor activity"/>
    <property type="evidence" value="ECO:0007669"/>
    <property type="project" value="InterPro"/>
</dbReference>
<dbReference type="SUPFAM" id="SSF53850">
    <property type="entry name" value="Periplasmic binding protein-like II"/>
    <property type="match status" value="1"/>
</dbReference>
<dbReference type="HOGENOM" id="CLU_039613_2_2_5"/>
<dbReference type="InterPro" id="IPR036388">
    <property type="entry name" value="WH-like_DNA-bd_sf"/>
</dbReference>
<evidence type="ECO:0000256" key="2">
    <source>
        <dbReference type="ARBA" id="ARBA00023015"/>
    </source>
</evidence>
<dbReference type="Pfam" id="PF03466">
    <property type="entry name" value="LysR_substrate"/>
    <property type="match status" value="1"/>
</dbReference>
<dbReference type="InterPro" id="IPR005119">
    <property type="entry name" value="LysR_subst-bd"/>
</dbReference>
<dbReference type="Gene3D" id="1.10.10.10">
    <property type="entry name" value="Winged helix-like DNA-binding domain superfamily/Winged helix DNA-binding domain"/>
    <property type="match status" value="1"/>
</dbReference>
<evidence type="ECO:0000313" key="7">
    <source>
        <dbReference type="Proteomes" id="UP000002417"/>
    </source>
</evidence>
<dbReference type="InterPro" id="IPR000847">
    <property type="entry name" value="LysR_HTH_N"/>
</dbReference>
<sequence length="303" mass="32519">MADRNRTGPDWEDARFFAALARHGSLSATARALGVNHATVARRVAAMEQALGEKLFERRPDGYALTAAGTRALEAADAMEKAARRLLRAQEERPLGGLVRIAATPSLADLYLVSRFAALAQRHPGIDIEIVSDRRLASLARREADIALRLGAPKDARGVDADVIARRLATLAFGYYGTADWRGRIAAGAAPVFVGFDEANAHLPESAFLARHFPRSRLAVRANTQSTQAIAARAGHGIALLPHFIAAEEGVLVAVPLVPLPPTRDLFLLTNRLSADDGAVRAVRDFLAELFHADAALFSGLDD</sequence>